<dbReference type="GO" id="GO:0006304">
    <property type="term" value="P:DNA modification"/>
    <property type="evidence" value="ECO:0007669"/>
    <property type="project" value="InterPro"/>
</dbReference>
<feature type="region of interest" description="Disordered" evidence="6">
    <location>
        <begin position="602"/>
        <end position="631"/>
    </location>
</feature>
<evidence type="ECO:0000256" key="2">
    <source>
        <dbReference type="ARBA" id="ARBA00022603"/>
    </source>
</evidence>
<evidence type="ECO:0000313" key="8">
    <source>
        <dbReference type="EMBL" id="QPC83629.1"/>
    </source>
</evidence>
<evidence type="ECO:0000256" key="5">
    <source>
        <dbReference type="ARBA" id="ARBA00047942"/>
    </source>
</evidence>
<keyword evidence="4" id="KW-0949">S-adenosyl-L-methionine</keyword>
<evidence type="ECO:0000259" key="7">
    <source>
        <dbReference type="Pfam" id="PF07669"/>
    </source>
</evidence>
<accession>A0A7S8EB62</accession>
<dbReference type="RefSeq" id="WP_195171694.1">
    <property type="nucleotide sequence ID" value="NZ_CP062983.1"/>
</dbReference>
<evidence type="ECO:0000256" key="3">
    <source>
        <dbReference type="ARBA" id="ARBA00022679"/>
    </source>
</evidence>
<feature type="domain" description="Type II methyltransferase M.TaqI-like" evidence="7">
    <location>
        <begin position="541"/>
        <end position="788"/>
    </location>
</feature>
<dbReference type="GO" id="GO:0003676">
    <property type="term" value="F:nucleic acid binding"/>
    <property type="evidence" value="ECO:0007669"/>
    <property type="project" value="InterPro"/>
</dbReference>
<reference evidence="8 9" key="1">
    <citation type="submission" date="2020-02" db="EMBL/GenBank/DDBJ databases">
        <authorList>
            <person name="Zheng R.K."/>
            <person name="Sun C.M."/>
        </authorList>
    </citation>
    <scope>NUCLEOTIDE SEQUENCE [LARGE SCALE GENOMIC DNA]</scope>
    <source>
        <strain evidence="9">rifampicinis</strain>
    </source>
</reference>
<dbReference type="PROSITE" id="PS00092">
    <property type="entry name" value="N6_MTASE"/>
    <property type="match status" value="1"/>
</dbReference>
<dbReference type="InterPro" id="IPR011639">
    <property type="entry name" value="MethylTrfase_TaqI-like_dom"/>
</dbReference>
<dbReference type="GO" id="GO:0009007">
    <property type="term" value="F:site-specific DNA-methyltransferase (adenine-specific) activity"/>
    <property type="evidence" value="ECO:0007669"/>
    <property type="project" value="UniProtKB-EC"/>
</dbReference>
<dbReference type="InterPro" id="IPR050953">
    <property type="entry name" value="N4_N6_ade-DNA_methylase"/>
</dbReference>
<sequence>MPKATNIFTTIRTEGALLPPDLLQRISEGENFDGLTAASYHRPGEKLNEAINRSWNALQGAWANFKSAQERLPEDDLGTTITRERWLLPLFRELDYGRLQTATAVEIDGRSYPISHGWEYVPIHLVSYRVDLDTRTKGVAGASSASPHSLVQIFLNRSDDNLWGFVSNGYKLRVLRDNLTLTRQAYVEFDLEAMMDGEVYSDFVLLWLLCHQSRVEGEKPTDCWLEQWMKAAEEQGTRALEQLRGGVEAAIEALGLGFIEHPANAALRDRLTDGDLNGQDYYRQLLRIVYRLLFLFVAEDRDLLLDPDAGDAERECYEQFYSTGRLRRMAESFKGTRHPDLFEGLRLVMRLLSGESNGAGAALGLVPLGSFLFSDRAVADVIDCQISNQHLLDAVRVLSLVYDDTAKVYRSVDYKNLGPEELGSVYESLLELHPQINIPGRRFALATAGGNERKTTGSYYTPTSLINALLDSALDPVLDDASRKGESAILNLKVCDPACGSGHFLIAAANRMAKRLAEVRTGEEEPTPEAVKEAKRDVIGHCIYGVDINPMAVELCKVNLWMEALEPGKPLSFLDHRIQVGNSLLGTTPKLMADGIPDDAFKPIEGDDKKSATAYRKKNREERKQRKAGTRQMNLFGEAPGANYQALSYATRTLDQAPDDTLQQIRQKEQMYSQLANDPEYIKARMLADAWCAAFVWEKQPGEGMALTDLVYRQLEANPLSESLGPLRETVVALADRYQFFHWHVAFPDVFAVPDDVQAAKNTQTGWNGGFDVVLGNPPWERIKIQEKEWFAERSPEIASAPNAAARRRMIADLEQNDPFLLAAFVDDKRKAEGESHFVRMSDRYPLCGRGDVNTYSIFAETSRHVINGYGRVGMIVPSGIATDDTTKFFFQDLMQTRSLASLYDFENREGLFPAVDSRMKFSLITMTGWESVASEAEFVFFALNVGDLKDDWRHFTLSAEDIAALNPNTGTMATFRSQQDAEITKAIYKRVPVLIQEEPLENPWGISFLRMFDMSNDSDKFRTREELEAAEFTLEGNHFIRGDERYLPLYEGRLGHQYNHRFAVQPSGEMREVSSDEVQNPNFVVEPQFFVSALDFDERTQRRQVDCYTGLLGHRRVARDTDERTAIACIFPWQPASYGWILSMGPDAIGLTILNSNYNSFIFDYLLRNSLSQPSIPQGVFQQLPAIPPHTDTPALLDFIVPRVLELTYTAWDLQAFAQDVGYDGPPFIWDEERRFLMRCELDALYFHLYQISRDDVDYIMETFPIVKRKDEASYGSYRTKDTILSMFDEMAALSKLAVPAPKDESATYKVPDVSQWETWLSPGPADESVAHPSRGA</sequence>
<keyword evidence="9" id="KW-1185">Reference proteome</keyword>
<feature type="compositionally biased region" description="Basic and acidic residues" evidence="6">
    <location>
        <begin position="602"/>
        <end position="611"/>
    </location>
</feature>
<dbReference type="PRINTS" id="PR00507">
    <property type="entry name" value="N12N6MTFRASE"/>
</dbReference>
<dbReference type="GO" id="GO:0032259">
    <property type="term" value="P:methylation"/>
    <property type="evidence" value="ECO:0007669"/>
    <property type="project" value="UniProtKB-KW"/>
</dbReference>
<keyword evidence="3" id="KW-0808">Transferase</keyword>
<dbReference type="SUPFAM" id="SSF53335">
    <property type="entry name" value="S-adenosyl-L-methionine-dependent methyltransferases"/>
    <property type="match status" value="1"/>
</dbReference>
<protein>
    <recommendedName>
        <fullName evidence="1">site-specific DNA-methyltransferase (adenine-specific)</fullName>
        <ecNumber evidence="1">2.1.1.72</ecNumber>
    </recommendedName>
</protein>
<dbReference type="InterPro" id="IPR029063">
    <property type="entry name" value="SAM-dependent_MTases_sf"/>
</dbReference>
<gene>
    <name evidence="8" type="ORF">G4Y79_04395</name>
</gene>
<keyword evidence="2 8" id="KW-0489">Methyltransferase</keyword>
<evidence type="ECO:0000256" key="4">
    <source>
        <dbReference type="ARBA" id="ARBA00022691"/>
    </source>
</evidence>
<dbReference type="EMBL" id="CP062983">
    <property type="protein sequence ID" value="QPC83629.1"/>
    <property type="molecule type" value="Genomic_DNA"/>
</dbReference>
<dbReference type="PANTHER" id="PTHR33841:SF1">
    <property type="entry name" value="DNA METHYLTRANSFERASE A"/>
    <property type="match status" value="1"/>
</dbReference>
<dbReference type="Gene3D" id="3.40.50.150">
    <property type="entry name" value="Vaccinia Virus protein VP39"/>
    <property type="match status" value="2"/>
</dbReference>
<dbReference type="Proteomes" id="UP000594468">
    <property type="component" value="Chromosome"/>
</dbReference>
<name>A0A7S8EB62_9CHLR</name>
<dbReference type="PANTHER" id="PTHR33841">
    <property type="entry name" value="DNA METHYLTRANSFERASE YEEA-RELATED"/>
    <property type="match status" value="1"/>
</dbReference>
<dbReference type="EC" id="2.1.1.72" evidence="1"/>
<dbReference type="KEGG" id="pmet:G4Y79_04395"/>
<evidence type="ECO:0000256" key="1">
    <source>
        <dbReference type="ARBA" id="ARBA00011900"/>
    </source>
</evidence>
<proteinExistence type="predicted"/>
<dbReference type="Pfam" id="PF07669">
    <property type="entry name" value="Eco57I"/>
    <property type="match status" value="1"/>
</dbReference>
<comment type="catalytic activity">
    <reaction evidence="5">
        <text>a 2'-deoxyadenosine in DNA + S-adenosyl-L-methionine = an N(6)-methyl-2'-deoxyadenosine in DNA + S-adenosyl-L-homocysteine + H(+)</text>
        <dbReference type="Rhea" id="RHEA:15197"/>
        <dbReference type="Rhea" id="RHEA-COMP:12418"/>
        <dbReference type="Rhea" id="RHEA-COMP:12419"/>
        <dbReference type="ChEBI" id="CHEBI:15378"/>
        <dbReference type="ChEBI" id="CHEBI:57856"/>
        <dbReference type="ChEBI" id="CHEBI:59789"/>
        <dbReference type="ChEBI" id="CHEBI:90615"/>
        <dbReference type="ChEBI" id="CHEBI:90616"/>
        <dbReference type="EC" id="2.1.1.72"/>
    </reaction>
</comment>
<dbReference type="InterPro" id="IPR002052">
    <property type="entry name" value="DNA_methylase_N6_adenine_CS"/>
</dbReference>
<evidence type="ECO:0000256" key="6">
    <source>
        <dbReference type="SAM" id="MobiDB-lite"/>
    </source>
</evidence>
<evidence type="ECO:0000313" key="9">
    <source>
        <dbReference type="Proteomes" id="UP000594468"/>
    </source>
</evidence>
<organism evidence="8 9">
    <name type="scientific">Phototrophicus methaneseepsis</name>
    <dbReference type="NCBI Taxonomy" id="2710758"/>
    <lineage>
        <taxon>Bacteria</taxon>
        <taxon>Bacillati</taxon>
        <taxon>Chloroflexota</taxon>
        <taxon>Candidatus Thermofontia</taxon>
        <taxon>Phototrophicales</taxon>
        <taxon>Phototrophicaceae</taxon>
        <taxon>Phototrophicus</taxon>
    </lineage>
</organism>
<dbReference type="REBASE" id="456041">
    <property type="entry name" value="AspRifORF4395P"/>
</dbReference>